<dbReference type="InterPro" id="IPR011032">
    <property type="entry name" value="GroES-like_sf"/>
</dbReference>
<dbReference type="CDD" id="cd05288">
    <property type="entry name" value="PGDH"/>
    <property type="match status" value="1"/>
</dbReference>
<evidence type="ECO:0000313" key="3">
    <source>
        <dbReference type="EMBL" id="EUC47436.1"/>
    </source>
</evidence>
<dbReference type="Pfam" id="PF00107">
    <property type="entry name" value="ADH_zinc_N"/>
    <property type="match status" value="1"/>
</dbReference>
<name>W6ZUI4_COCMI</name>
<feature type="domain" description="Enoyl reductase (ER)" evidence="2">
    <location>
        <begin position="21"/>
        <end position="334"/>
    </location>
</feature>
<sequence>MSFYKSVHLVERPTDHVVPDQIFAFKTHRIPESINDGEILLQILYLSVDPAMRRWMDGSNYSAPPLIELGGVMRGSGIGIVTASKSSNFPVGSYASGMCGWTEYALMREKDVDALDLPKGVRLTDHLGVLGLTSLTAYFGILDIGNVKKGDFVVVSGAAGAVGSVVGQIAKIHGATVLGLAGSGEKAQLMKKELGFDFALNYKDADFAQKFTDTTKDLVDVYFDNVGGEILDLALSRAKPHSRFVMCGATSEYNRAKPKGLINYPMIIAKRITMQGFTVLDYPDRFQEAKEQLAEWLLQGKLKRKETIIKGGLGNAPQALLDLFDGKNTGKTMIEVQELEG</sequence>
<dbReference type="InterPro" id="IPR013149">
    <property type="entry name" value="ADH-like_C"/>
</dbReference>
<keyword evidence="4" id="KW-1185">Reference proteome</keyword>
<dbReference type="Gene3D" id="3.40.50.720">
    <property type="entry name" value="NAD(P)-binding Rossmann-like Domain"/>
    <property type="match status" value="1"/>
</dbReference>
<dbReference type="EMBL" id="KI963952">
    <property type="protein sequence ID" value="EUC47436.1"/>
    <property type="molecule type" value="Genomic_DNA"/>
</dbReference>
<evidence type="ECO:0000256" key="1">
    <source>
        <dbReference type="ARBA" id="ARBA00023002"/>
    </source>
</evidence>
<dbReference type="GeneID" id="19122676"/>
<keyword evidence="1" id="KW-0560">Oxidoreductase</keyword>
<reference evidence="3 4" key="1">
    <citation type="journal article" date="2013" name="PLoS Genet.">
        <title>Comparative genome structure, secondary metabolite, and effector coding capacity across Cochliobolus pathogens.</title>
        <authorList>
            <person name="Condon B.J."/>
            <person name="Leng Y."/>
            <person name="Wu D."/>
            <person name="Bushley K.E."/>
            <person name="Ohm R.A."/>
            <person name="Otillar R."/>
            <person name="Martin J."/>
            <person name="Schackwitz W."/>
            <person name="Grimwood J."/>
            <person name="MohdZainudin N."/>
            <person name="Xue C."/>
            <person name="Wang R."/>
            <person name="Manning V.A."/>
            <person name="Dhillon B."/>
            <person name="Tu Z.J."/>
            <person name="Steffenson B.J."/>
            <person name="Salamov A."/>
            <person name="Sun H."/>
            <person name="Lowry S."/>
            <person name="LaButti K."/>
            <person name="Han J."/>
            <person name="Copeland A."/>
            <person name="Lindquist E."/>
            <person name="Barry K."/>
            <person name="Schmutz J."/>
            <person name="Baker S.E."/>
            <person name="Ciuffetti L.M."/>
            <person name="Grigoriev I.V."/>
            <person name="Zhong S."/>
            <person name="Turgeon B.G."/>
        </authorList>
    </citation>
    <scope>NUCLEOTIDE SEQUENCE [LARGE SCALE GENOMIC DNA]</scope>
    <source>
        <strain evidence="3 4">ATCC 44560</strain>
    </source>
</reference>
<dbReference type="Gene3D" id="3.90.180.10">
    <property type="entry name" value="Medium-chain alcohol dehydrogenases, catalytic domain"/>
    <property type="match status" value="1"/>
</dbReference>
<dbReference type="OrthoDB" id="809632at2759"/>
<dbReference type="InterPro" id="IPR020843">
    <property type="entry name" value="ER"/>
</dbReference>
<evidence type="ECO:0000259" key="2">
    <source>
        <dbReference type="SMART" id="SM00829"/>
    </source>
</evidence>
<proteinExistence type="predicted"/>
<dbReference type="InterPro" id="IPR045010">
    <property type="entry name" value="MDR_fam"/>
</dbReference>
<dbReference type="PANTHER" id="PTHR43205">
    <property type="entry name" value="PROSTAGLANDIN REDUCTASE"/>
    <property type="match status" value="1"/>
</dbReference>
<dbReference type="InterPro" id="IPR041694">
    <property type="entry name" value="ADH_N_2"/>
</dbReference>
<dbReference type="eggNOG" id="KOG1196">
    <property type="taxonomic scope" value="Eukaryota"/>
</dbReference>
<dbReference type="SUPFAM" id="SSF50129">
    <property type="entry name" value="GroES-like"/>
    <property type="match status" value="1"/>
</dbReference>
<dbReference type="Proteomes" id="UP000054032">
    <property type="component" value="Unassembled WGS sequence"/>
</dbReference>
<protein>
    <recommendedName>
        <fullName evidence="2">Enoyl reductase (ER) domain-containing protein</fullName>
    </recommendedName>
</protein>
<dbReference type="GO" id="GO:0016628">
    <property type="term" value="F:oxidoreductase activity, acting on the CH-CH group of donors, NAD or NADP as acceptor"/>
    <property type="evidence" value="ECO:0007669"/>
    <property type="project" value="InterPro"/>
</dbReference>
<dbReference type="InterPro" id="IPR036291">
    <property type="entry name" value="NAD(P)-bd_dom_sf"/>
</dbReference>
<dbReference type="SMART" id="SM00829">
    <property type="entry name" value="PKS_ER"/>
    <property type="match status" value="1"/>
</dbReference>
<evidence type="ECO:0000313" key="4">
    <source>
        <dbReference type="Proteomes" id="UP000054032"/>
    </source>
</evidence>
<dbReference type="AlphaFoldDB" id="W6ZUI4"/>
<dbReference type="FunFam" id="3.40.50.720:FF:000121">
    <property type="entry name" value="Prostaglandin reductase 2"/>
    <property type="match status" value="1"/>
</dbReference>
<dbReference type="RefSeq" id="XP_007685992.1">
    <property type="nucleotide sequence ID" value="XM_007687802.1"/>
</dbReference>
<dbReference type="PANTHER" id="PTHR43205:SF42">
    <property type="entry name" value="ALCOHOL DEHYDROGENASE, ZINC-CONTAINING (AFU_ORTHOLOGUE AFUA_7G04530)"/>
    <property type="match status" value="1"/>
</dbReference>
<dbReference type="SUPFAM" id="SSF51735">
    <property type="entry name" value="NAD(P)-binding Rossmann-fold domains"/>
    <property type="match status" value="1"/>
</dbReference>
<dbReference type="Pfam" id="PF16884">
    <property type="entry name" value="ADH_N_2"/>
    <property type="match status" value="1"/>
</dbReference>
<organism evidence="3 4">
    <name type="scientific">Bipolaris oryzae ATCC 44560</name>
    <dbReference type="NCBI Taxonomy" id="930090"/>
    <lineage>
        <taxon>Eukaryota</taxon>
        <taxon>Fungi</taxon>
        <taxon>Dikarya</taxon>
        <taxon>Ascomycota</taxon>
        <taxon>Pezizomycotina</taxon>
        <taxon>Dothideomycetes</taxon>
        <taxon>Pleosporomycetidae</taxon>
        <taxon>Pleosporales</taxon>
        <taxon>Pleosporineae</taxon>
        <taxon>Pleosporaceae</taxon>
        <taxon>Bipolaris</taxon>
    </lineage>
</organism>
<accession>W6ZUI4</accession>
<gene>
    <name evidence="3" type="ORF">COCMIDRAFT_34971</name>
</gene>
<dbReference type="HOGENOM" id="CLU_026673_29_2_1"/>
<dbReference type="KEGG" id="bor:COCMIDRAFT_34971"/>